<organism evidence="2 3">
    <name type="scientific">Fuerstiella marisgermanici</name>
    <dbReference type="NCBI Taxonomy" id="1891926"/>
    <lineage>
        <taxon>Bacteria</taxon>
        <taxon>Pseudomonadati</taxon>
        <taxon>Planctomycetota</taxon>
        <taxon>Planctomycetia</taxon>
        <taxon>Planctomycetales</taxon>
        <taxon>Planctomycetaceae</taxon>
        <taxon>Fuerstiella</taxon>
    </lineage>
</organism>
<keyword evidence="3" id="KW-1185">Reference proteome</keyword>
<reference evidence="2 3" key="1">
    <citation type="journal article" date="2016" name="Front. Microbiol.">
        <title>Fuerstia marisgermanicae gen. nov., sp. nov., an Unusual Member of the Phylum Planctomycetes from the German Wadden Sea.</title>
        <authorList>
            <person name="Kohn T."/>
            <person name="Heuer A."/>
            <person name="Jogler M."/>
            <person name="Vollmers J."/>
            <person name="Boedeker C."/>
            <person name="Bunk B."/>
            <person name="Rast P."/>
            <person name="Borchert D."/>
            <person name="Glockner I."/>
            <person name="Freese H.M."/>
            <person name="Klenk H.P."/>
            <person name="Overmann J."/>
            <person name="Kaster A.K."/>
            <person name="Rohde M."/>
            <person name="Wiegand S."/>
            <person name="Jogler C."/>
        </authorList>
    </citation>
    <scope>NUCLEOTIDE SEQUENCE [LARGE SCALE GENOMIC DNA]</scope>
    <source>
        <strain evidence="2 3">NH11</strain>
    </source>
</reference>
<dbReference type="InterPro" id="IPR037883">
    <property type="entry name" value="Knr4/Smi1-like_sf"/>
</dbReference>
<accession>A0A1P8WLJ4</accession>
<dbReference type="SUPFAM" id="SSF160631">
    <property type="entry name" value="SMI1/KNR4-like"/>
    <property type="match status" value="1"/>
</dbReference>
<dbReference type="RefSeq" id="WP_077026160.1">
    <property type="nucleotide sequence ID" value="NZ_CP017641.1"/>
</dbReference>
<evidence type="ECO:0000313" key="2">
    <source>
        <dbReference type="EMBL" id="APZ94929.1"/>
    </source>
</evidence>
<dbReference type="EMBL" id="CP017641">
    <property type="protein sequence ID" value="APZ94929.1"/>
    <property type="molecule type" value="Genomic_DNA"/>
</dbReference>
<feature type="domain" description="Knr4/Smi1-like" evidence="1">
    <location>
        <begin position="3"/>
        <end position="112"/>
    </location>
</feature>
<dbReference type="AlphaFoldDB" id="A0A1P8WLJ4"/>
<dbReference type="Pfam" id="PF09346">
    <property type="entry name" value="SMI1_KNR4"/>
    <property type="match status" value="1"/>
</dbReference>
<dbReference type="OrthoDB" id="286113at2"/>
<gene>
    <name evidence="2" type="ORF">Fuma_04580</name>
</gene>
<evidence type="ECO:0000259" key="1">
    <source>
        <dbReference type="Pfam" id="PF09346"/>
    </source>
</evidence>
<dbReference type="Proteomes" id="UP000187735">
    <property type="component" value="Chromosome"/>
</dbReference>
<sequence length="238" mass="26407">MTDFDFAKIEESLGITVPAAYRRVMSAYPFHNGRPSDAYIPDNAPYICSLNQQIRSDAVYPNCWRLDLLAIGTTWDGDAHVLDTSLPDSPVFRFAQDDQTVTTLAGTLDEWVGQLCQWYVNADSDHIADEYKAITSAIQAAGFFSTSPELMDGWHRIAVASSPDGGDSFWIAAVNAGWFAGTWAGNIYQIPDKVADFCISCLTDAPNKTHSDFIDTIKIRYRLKSITNAEFDALTRAR</sequence>
<dbReference type="KEGG" id="fmr:Fuma_04580"/>
<evidence type="ECO:0000313" key="3">
    <source>
        <dbReference type="Proteomes" id="UP000187735"/>
    </source>
</evidence>
<name>A0A1P8WLJ4_9PLAN</name>
<proteinExistence type="predicted"/>
<dbReference type="InterPro" id="IPR018958">
    <property type="entry name" value="Knr4/Smi1-like_dom"/>
</dbReference>
<dbReference type="Gene3D" id="3.40.1580.10">
    <property type="entry name" value="SMI1/KNR4-like"/>
    <property type="match status" value="1"/>
</dbReference>
<protein>
    <recommendedName>
        <fullName evidence="1">Knr4/Smi1-like domain-containing protein</fullName>
    </recommendedName>
</protein>